<dbReference type="EMBL" id="JAEUBE010000504">
    <property type="protein sequence ID" value="KAH3660322.1"/>
    <property type="molecule type" value="Genomic_DNA"/>
</dbReference>
<sequence>MVGIKVRSDADLEPAQVQRLDQSSQVGIGLCLRLERLWINQIEYLEDEIRLQMLQTANWTPGLGLHRAGTA</sequence>
<gene>
    <name evidence="1" type="ORF">OGAPHI_006908</name>
</gene>
<reference evidence="1" key="1">
    <citation type="journal article" date="2021" name="Open Biol.">
        <title>Shared evolutionary footprints suggest mitochondrial oxidative damage underlies multiple complex I losses in fungi.</title>
        <authorList>
            <person name="Schikora-Tamarit M.A."/>
            <person name="Marcet-Houben M."/>
            <person name="Nosek J."/>
            <person name="Gabaldon T."/>
        </authorList>
    </citation>
    <scope>NUCLEOTIDE SEQUENCE</scope>
    <source>
        <strain evidence="1">CBS6075</strain>
    </source>
</reference>
<dbReference type="RefSeq" id="XP_046058025.1">
    <property type="nucleotide sequence ID" value="XM_046208245.1"/>
</dbReference>
<accession>A0A9P8NVT7</accession>
<keyword evidence="2" id="KW-1185">Reference proteome</keyword>
<dbReference type="GeneID" id="70238872"/>
<comment type="caution">
    <text evidence="1">The sequence shown here is derived from an EMBL/GenBank/DDBJ whole genome shotgun (WGS) entry which is preliminary data.</text>
</comment>
<proteinExistence type="predicted"/>
<reference evidence="1" key="2">
    <citation type="submission" date="2021-01" db="EMBL/GenBank/DDBJ databases">
        <authorList>
            <person name="Schikora-Tamarit M.A."/>
        </authorList>
    </citation>
    <scope>NUCLEOTIDE SEQUENCE</scope>
    <source>
        <strain evidence="1">CBS6075</strain>
    </source>
</reference>
<dbReference type="AlphaFoldDB" id="A0A9P8NVT7"/>
<evidence type="ECO:0000313" key="1">
    <source>
        <dbReference type="EMBL" id="KAH3660322.1"/>
    </source>
</evidence>
<organism evidence="1 2">
    <name type="scientific">Ogataea philodendri</name>
    <dbReference type="NCBI Taxonomy" id="1378263"/>
    <lineage>
        <taxon>Eukaryota</taxon>
        <taxon>Fungi</taxon>
        <taxon>Dikarya</taxon>
        <taxon>Ascomycota</taxon>
        <taxon>Saccharomycotina</taxon>
        <taxon>Pichiomycetes</taxon>
        <taxon>Pichiales</taxon>
        <taxon>Pichiaceae</taxon>
        <taxon>Ogataea</taxon>
    </lineage>
</organism>
<dbReference type="Proteomes" id="UP000769157">
    <property type="component" value="Unassembled WGS sequence"/>
</dbReference>
<evidence type="ECO:0000313" key="2">
    <source>
        <dbReference type="Proteomes" id="UP000769157"/>
    </source>
</evidence>
<protein>
    <submittedName>
        <fullName evidence="1">Uncharacterized protein</fullName>
    </submittedName>
</protein>
<name>A0A9P8NVT7_9ASCO</name>